<reference evidence="1" key="1">
    <citation type="submission" date="2019-02" db="EMBL/GenBank/DDBJ databases">
        <title>Draft genome of the type strain Pelomonas aquatica CCUG 52575T.</title>
        <authorList>
            <person name="Gomila M."/>
            <person name="Lalucat J."/>
        </authorList>
    </citation>
    <scope>NUCLEOTIDE SEQUENCE</scope>
    <source>
        <strain evidence="1">CCUG 52575</strain>
    </source>
</reference>
<evidence type="ECO:0000313" key="1">
    <source>
        <dbReference type="EMBL" id="MDG0863957.1"/>
    </source>
</evidence>
<organism evidence="1 2">
    <name type="scientific">Pelomonas aquatica</name>
    <dbReference type="NCBI Taxonomy" id="431058"/>
    <lineage>
        <taxon>Bacteria</taxon>
        <taxon>Pseudomonadati</taxon>
        <taxon>Pseudomonadota</taxon>
        <taxon>Betaproteobacteria</taxon>
        <taxon>Burkholderiales</taxon>
        <taxon>Sphaerotilaceae</taxon>
        <taxon>Roseateles</taxon>
    </lineage>
</organism>
<name>A0A9X4LK51_9BURK</name>
<comment type="caution">
    <text evidence="1">The sequence shown here is derived from an EMBL/GenBank/DDBJ whole genome shotgun (WGS) entry which is preliminary data.</text>
</comment>
<dbReference type="SUPFAM" id="SSF69118">
    <property type="entry name" value="AhpD-like"/>
    <property type="match status" value="1"/>
</dbReference>
<dbReference type="Gene3D" id="1.20.1290.10">
    <property type="entry name" value="AhpD-like"/>
    <property type="match status" value="1"/>
</dbReference>
<keyword evidence="2" id="KW-1185">Reference proteome</keyword>
<evidence type="ECO:0000313" key="2">
    <source>
        <dbReference type="Proteomes" id="UP001152766"/>
    </source>
</evidence>
<dbReference type="InterPro" id="IPR029032">
    <property type="entry name" value="AhpD-like"/>
</dbReference>
<gene>
    <name evidence="1" type="ORF">EXJ73_15950</name>
</gene>
<sequence>MPRLPLVPLSEFPPGLRAVTERGRSSGMLSTTAPVQVWAHRPEVAAAWLQALEQLHTHGLLGARLRELVRLKIASITNCQACRLARKSDTVTEADLANLADLACLAPDSDRFSPPERAALRYAQLFADDYTAIDDTVYAELARWFSVPEVVELNLFCALMLAGGRMTYVQQAYEEAGTT</sequence>
<protein>
    <submittedName>
        <fullName evidence="1">Carboxymuconolactone decarboxylase family protein</fullName>
    </submittedName>
</protein>
<dbReference type="EMBL" id="SGUG01000024">
    <property type="protein sequence ID" value="MDG0863957.1"/>
    <property type="molecule type" value="Genomic_DNA"/>
</dbReference>
<dbReference type="PANTHER" id="PTHR34846:SF5">
    <property type="entry name" value="CARBOXYMUCONOLACTONE DECARBOXYLASE-LIKE DOMAIN-CONTAINING PROTEIN"/>
    <property type="match status" value="1"/>
</dbReference>
<dbReference type="Proteomes" id="UP001152766">
    <property type="component" value="Unassembled WGS sequence"/>
</dbReference>
<accession>A0A9X4LK51</accession>
<dbReference type="AlphaFoldDB" id="A0A9X4LK51"/>
<dbReference type="PANTHER" id="PTHR34846">
    <property type="entry name" value="4-CARBOXYMUCONOLACTONE DECARBOXYLASE FAMILY PROTEIN (AFU_ORTHOLOGUE AFUA_6G11590)"/>
    <property type="match status" value="1"/>
</dbReference>
<dbReference type="RefSeq" id="WP_268153443.1">
    <property type="nucleotide sequence ID" value="NZ_JAPPUW010000022.1"/>
</dbReference>
<proteinExistence type="predicted"/>